<gene>
    <name evidence="2" type="ordered locus">BMS_1252</name>
</gene>
<dbReference type="AlphaFoldDB" id="E1WZ29"/>
<dbReference type="Proteomes" id="UP000008963">
    <property type="component" value="Chromosome"/>
</dbReference>
<dbReference type="GO" id="GO:0016747">
    <property type="term" value="F:acyltransferase activity, transferring groups other than amino-acyl groups"/>
    <property type="evidence" value="ECO:0007669"/>
    <property type="project" value="InterPro"/>
</dbReference>
<dbReference type="OrthoDB" id="5294840at2"/>
<dbReference type="InterPro" id="IPR016181">
    <property type="entry name" value="Acyl_CoA_acyltransferase"/>
</dbReference>
<evidence type="ECO:0000259" key="1">
    <source>
        <dbReference type="PROSITE" id="PS51186"/>
    </source>
</evidence>
<dbReference type="PATRIC" id="fig|862908.3.peg.1191"/>
<evidence type="ECO:0000313" key="2">
    <source>
        <dbReference type="EMBL" id="CBW26126.1"/>
    </source>
</evidence>
<dbReference type="PROSITE" id="PS51186">
    <property type="entry name" value="GNAT"/>
    <property type="match status" value="1"/>
</dbReference>
<dbReference type="KEGG" id="bmx:BMS_1252"/>
<keyword evidence="3" id="KW-1185">Reference proteome</keyword>
<dbReference type="InterPro" id="IPR000182">
    <property type="entry name" value="GNAT_dom"/>
</dbReference>
<dbReference type="SUPFAM" id="SSF55729">
    <property type="entry name" value="Acyl-CoA N-acyltransferases (Nat)"/>
    <property type="match status" value="1"/>
</dbReference>
<dbReference type="EMBL" id="FQ312005">
    <property type="protein sequence ID" value="CBW26126.1"/>
    <property type="molecule type" value="Genomic_DNA"/>
</dbReference>
<reference evidence="3" key="1">
    <citation type="journal article" date="2013" name="ISME J.">
        <title>A small predatory core genome in the divergent marine Bacteriovorax marinus SJ and the terrestrial Bdellovibrio bacteriovorus.</title>
        <authorList>
            <person name="Crossman L.C."/>
            <person name="Chen H."/>
            <person name="Cerdeno-Tarraga A.M."/>
            <person name="Brooks K."/>
            <person name="Quail M.A."/>
            <person name="Pineiro S.A."/>
            <person name="Hobley L."/>
            <person name="Sockett R.E."/>
            <person name="Bentley S.D."/>
            <person name="Parkhill J."/>
            <person name="Williams H.N."/>
            <person name="Stine O.C."/>
        </authorList>
    </citation>
    <scope>NUCLEOTIDE SEQUENCE [LARGE SCALE GENOMIC DNA]</scope>
    <source>
        <strain evidence="3">ATCC BAA-682 / DSM 15412 / SJ</strain>
    </source>
</reference>
<protein>
    <submittedName>
        <fullName evidence="2">Acetyltransferase</fullName>
    </submittedName>
</protein>
<dbReference type="Gene3D" id="3.40.630.30">
    <property type="match status" value="1"/>
</dbReference>
<dbReference type="Pfam" id="PF00583">
    <property type="entry name" value="Acetyltransf_1"/>
    <property type="match status" value="1"/>
</dbReference>
<evidence type="ECO:0000313" key="3">
    <source>
        <dbReference type="Proteomes" id="UP000008963"/>
    </source>
</evidence>
<dbReference type="HOGENOM" id="CLU_056607_4_1_7"/>
<feature type="domain" description="N-acetyltransferase" evidence="1">
    <location>
        <begin position="1"/>
        <end position="145"/>
    </location>
</feature>
<dbReference type="eggNOG" id="COG0456">
    <property type="taxonomic scope" value="Bacteria"/>
</dbReference>
<dbReference type="CDD" id="cd04301">
    <property type="entry name" value="NAT_SF"/>
    <property type="match status" value="1"/>
</dbReference>
<proteinExistence type="predicted"/>
<dbReference type="STRING" id="862908.BMS_1252"/>
<name>E1WZ29_HALMS</name>
<dbReference type="RefSeq" id="WP_014243910.1">
    <property type="nucleotide sequence ID" value="NC_016620.1"/>
</dbReference>
<organism evidence="2 3">
    <name type="scientific">Halobacteriovorax marinus (strain ATCC BAA-682 / DSM 15412 / SJ)</name>
    <name type="common">Bacteriovorax marinus</name>
    <dbReference type="NCBI Taxonomy" id="862908"/>
    <lineage>
        <taxon>Bacteria</taxon>
        <taxon>Pseudomonadati</taxon>
        <taxon>Bdellovibrionota</taxon>
        <taxon>Bacteriovoracia</taxon>
        <taxon>Bacteriovoracales</taxon>
        <taxon>Halobacteriovoraceae</taxon>
        <taxon>Halobacteriovorax</taxon>
    </lineage>
</organism>
<accession>E1WZ29</accession>
<sequence>MKVLRINAADTYHIRNLVLRPGRPIEDCYFEHDEDEQTFHLGAFIDSQLVSVASFYFEKNPKLEEEYQYRLRGMATLPDHRGQGLSSSLLKTAFPIIKQNFCQLLWCNARSSAQGFYQKVGFEKVGEEFDVPSIGPHFLMFKTIS</sequence>